<dbReference type="AlphaFoldDB" id="A0A917HIZ1"/>
<evidence type="ECO:0000313" key="4">
    <source>
        <dbReference type="EMBL" id="GGG80590.1"/>
    </source>
</evidence>
<feature type="transmembrane region" description="Helical" evidence="1">
    <location>
        <begin position="237"/>
        <end position="261"/>
    </location>
</feature>
<organism evidence="4 5">
    <name type="scientific">Virgibacillus oceani</name>
    <dbReference type="NCBI Taxonomy" id="1479511"/>
    <lineage>
        <taxon>Bacteria</taxon>
        <taxon>Bacillati</taxon>
        <taxon>Bacillota</taxon>
        <taxon>Bacilli</taxon>
        <taxon>Bacillales</taxon>
        <taxon>Bacillaceae</taxon>
        <taxon>Virgibacillus</taxon>
    </lineage>
</organism>
<keyword evidence="5" id="KW-1185">Reference proteome</keyword>
<gene>
    <name evidence="4" type="ORF">GCM10011398_27490</name>
</gene>
<dbReference type="InterPro" id="IPR014574">
    <property type="entry name" value="UCP032908"/>
</dbReference>
<dbReference type="PIRSF" id="PIRSF032908">
    <property type="entry name" value="UCP032908"/>
    <property type="match status" value="1"/>
</dbReference>
<dbReference type="InterPro" id="IPR012867">
    <property type="entry name" value="DUF1648"/>
</dbReference>
<name>A0A917HIZ1_9BACI</name>
<evidence type="ECO:0000259" key="3">
    <source>
        <dbReference type="Pfam" id="PF19124"/>
    </source>
</evidence>
<feature type="domain" description="DUF1648" evidence="2">
    <location>
        <begin position="151"/>
        <end position="197"/>
    </location>
</feature>
<reference evidence="4" key="2">
    <citation type="submission" date="2020-09" db="EMBL/GenBank/DDBJ databases">
        <authorList>
            <person name="Sun Q."/>
            <person name="Zhou Y."/>
        </authorList>
    </citation>
    <scope>NUCLEOTIDE SEQUENCE</scope>
    <source>
        <strain evidence="4">CGMCC 1.12754</strain>
    </source>
</reference>
<dbReference type="GO" id="GO:0009636">
    <property type="term" value="P:response to toxic substance"/>
    <property type="evidence" value="ECO:0007669"/>
    <property type="project" value="TreeGrafter"/>
</dbReference>
<keyword evidence="1" id="KW-0812">Transmembrane</keyword>
<feature type="transmembrane region" description="Helical" evidence="1">
    <location>
        <begin position="142"/>
        <end position="165"/>
    </location>
</feature>
<comment type="caution">
    <text evidence="4">The sequence shown here is derived from an EMBL/GenBank/DDBJ whole genome shotgun (WGS) entry which is preliminary data.</text>
</comment>
<dbReference type="InterPro" id="IPR043831">
    <property type="entry name" value="DUF5808"/>
</dbReference>
<evidence type="ECO:0000259" key="2">
    <source>
        <dbReference type="Pfam" id="PF07853"/>
    </source>
</evidence>
<reference evidence="4" key="1">
    <citation type="journal article" date="2014" name="Int. J. Syst. Evol. Microbiol.">
        <title>Complete genome sequence of Corynebacterium casei LMG S-19264T (=DSM 44701T), isolated from a smear-ripened cheese.</title>
        <authorList>
            <consortium name="US DOE Joint Genome Institute (JGI-PGF)"/>
            <person name="Walter F."/>
            <person name="Albersmeier A."/>
            <person name="Kalinowski J."/>
            <person name="Ruckert C."/>
        </authorList>
    </citation>
    <scope>NUCLEOTIDE SEQUENCE</scope>
    <source>
        <strain evidence="4">CGMCC 1.12754</strain>
    </source>
</reference>
<dbReference type="Proteomes" id="UP000622860">
    <property type="component" value="Unassembled WGS sequence"/>
</dbReference>
<feature type="transmembrane region" description="Helical" evidence="1">
    <location>
        <begin position="85"/>
        <end position="105"/>
    </location>
</feature>
<dbReference type="RefSeq" id="WP_188455955.1">
    <property type="nucleotide sequence ID" value="NZ_BMFR01000012.1"/>
</dbReference>
<keyword evidence="1" id="KW-0472">Membrane</keyword>
<evidence type="ECO:0000313" key="5">
    <source>
        <dbReference type="Proteomes" id="UP000622860"/>
    </source>
</evidence>
<dbReference type="Pfam" id="PF19124">
    <property type="entry name" value="DUF5808"/>
    <property type="match status" value="1"/>
</dbReference>
<dbReference type="PANTHER" id="PTHR37810:SF9">
    <property type="entry name" value="MEMBRANE PROTEIN"/>
    <property type="match status" value="1"/>
</dbReference>
<feature type="transmembrane region" description="Helical" evidence="1">
    <location>
        <begin position="267"/>
        <end position="288"/>
    </location>
</feature>
<dbReference type="PANTHER" id="PTHR37810">
    <property type="entry name" value="IMMUNITY PROTEIN SDPI"/>
    <property type="match status" value="1"/>
</dbReference>
<dbReference type="EMBL" id="BMFR01000012">
    <property type="protein sequence ID" value="GGG80590.1"/>
    <property type="molecule type" value="Genomic_DNA"/>
</dbReference>
<evidence type="ECO:0000256" key="1">
    <source>
        <dbReference type="SAM" id="Phobius"/>
    </source>
</evidence>
<keyword evidence="1" id="KW-1133">Transmembrane helix</keyword>
<feature type="transmembrane region" description="Helical" evidence="1">
    <location>
        <begin position="54"/>
        <end position="73"/>
    </location>
</feature>
<accession>A0A917HIZ1</accession>
<feature type="domain" description="DUF5808" evidence="3">
    <location>
        <begin position="325"/>
        <end position="350"/>
    </location>
</feature>
<protein>
    <submittedName>
        <fullName evidence="4">Membrane protein</fullName>
    </submittedName>
</protein>
<feature type="transmembrane region" description="Helical" evidence="1">
    <location>
        <begin position="190"/>
        <end position="207"/>
    </location>
</feature>
<feature type="transmembrane region" description="Helical" evidence="1">
    <location>
        <begin position="349"/>
        <end position="367"/>
    </location>
</feature>
<sequence length="369" mass="42545">MDSLNILLLIAIMIPVFISLMFVPYLTRKTESFGVTIPEEVYHYPEIKSMRKQYVFVTGILSTLVMIVFFLLGSMFENNEEMMSIWFGILIGAYIVCSFIVYLVFHHNMKKMKHNEDWSEKKSQLVVIDTGFRKQKLNHSNLWFIIPFFAAIATMVITFQNYHLIPDKIPMQYNLDGEVTNWTDKTYKSVLMMPIMQVYLILLFLFINTMIAKAKQQVSAENPKESMRKNVIFRKRWSAYIIITGIAITLLFSFIQLSFIYPINQQLLTILPLVISIGIIAGAIVLSFTTGQGGSRLKTSEDINGNVIDRDDDRYWKLGQFYFNKNDPALFLEKRFGVGWTINFARPSAWIMFLVIIGLAVGIPVLLGI</sequence>
<feature type="transmembrane region" description="Helical" evidence="1">
    <location>
        <begin position="6"/>
        <end position="26"/>
    </location>
</feature>
<proteinExistence type="predicted"/>
<dbReference type="Pfam" id="PF07853">
    <property type="entry name" value="DUF1648"/>
    <property type="match status" value="1"/>
</dbReference>